<comment type="similarity">
    <text evidence="2">Belongs to the HpaH/HsaA monooxygenase family.</text>
</comment>
<proteinExistence type="inferred from homology"/>
<dbReference type="PANTHER" id="PTHR48083">
    <property type="entry name" value="MEDIUM-CHAIN SPECIFIC ACYL-COA DEHYDROGENASE, MITOCHONDRIAL-RELATED"/>
    <property type="match status" value="1"/>
</dbReference>
<dbReference type="InterPro" id="IPR036250">
    <property type="entry name" value="AcylCo_DH-like_C"/>
</dbReference>
<keyword evidence="1" id="KW-0560">Oxidoreductase</keyword>
<organism evidence="5 6">
    <name type="scientific">SAR86 cluster bacterium</name>
    <dbReference type="NCBI Taxonomy" id="2030880"/>
    <lineage>
        <taxon>Bacteria</taxon>
        <taxon>Pseudomonadati</taxon>
        <taxon>Pseudomonadota</taxon>
        <taxon>Gammaproteobacteria</taxon>
        <taxon>SAR86 cluster</taxon>
    </lineage>
</organism>
<dbReference type="SUPFAM" id="SSF47203">
    <property type="entry name" value="Acyl-CoA dehydrogenase C-terminal domain-like"/>
    <property type="match status" value="1"/>
</dbReference>
<gene>
    <name evidence="5" type="ORF">DBW96_02400</name>
</gene>
<dbReference type="SUPFAM" id="SSF56645">
    <property type="entry name" value="Acyl-CoA dehydrogenase NM domain-like"/>
    <property type="match status" value="1"/>
</dbReference>
<dbReference type="Proteomes" id="UP000253307">
    <property type="component" value="Unassembled WGS sequence"/>
</dbReference>
<dbReference type="GO" id="GO:0005737">
    <property type="term" value="C:cytoplasm"/>
    <property type="evidence" value="ECO:0007669"/>
    <property type="project" value="TreeGrafter"/>
</dbReference>
<dbReference type="InterPro" id="IPR009100">
    <property type="entry name" value="AcylCoA_DH/oxidase_NM_dom_sf"/>
</dbReference>
<dbReference type="InterPro" id="IPR013786">
    <property type="entry name" value="AcylCoA_DH/ox_N"/>
</dbReference>
<feature type="domain" description="Acyl-CoA dehydrogenase C-terminal" evidence="4">
    <location>
        <begin position="251"/>
        <end position="379"/>
    </location>
</feature>
<dbReference type="Pfam" id="PF08028">
    <property type="entry name" value="Acyl-CoA_dh_2"/>
    <property type="match status" value="1"/>
</dbReference>
<keyword evidence="5" id="KW-0503">Monooxygenase</keyword>
<dbReference type="InterPro" id="IPR013107">
    <property type="entry name" value="Acyl-CoA_DH_C"/>
</dbReference>
<dbReference type="AlphaFoldDB" id="A0A368BXC8"/>
<dbReference type="CDD" id="cd01159">
    <property type="entry name" value="NcnH"/>
    <property type="match status" value="1"/>
</dbReference>
<dbReference type="InterPro" id="IPR050741">
    <property type="entry name" value="Acyl-CoA_dehydrogenase"/>
</dbReference>
<dbReference type="InterPro" id="IPR037069">
    <property type="entry name" value="AcylCoA_DH/ox_N_sf"/>
</dbReference>
<protein>
    <submittedName>
        <fullName evidence="5">Flavin-dependent monooxygenase</fullName>
    </submittedName>
</protein>
<evidence type="ECO:0000313" key="6">
    <source>
        <dbReference type="Proteomes" id="UP000253307"/>
    </source>
</evidence>
<evidence type="ECO:0000256" key="1">
    <source>
        <dbReference type="ARBA" id="ARBA00023002"/>
    </source>
</evidence>
<dbReference type="EMBL" id="QOPE01000014">
    <property type="protein sequence ID" value="RCL41386.1"/>
    <property type="molecule type" value="Genomic_DNA"/>
</dbReference>
<dbReference type="GO" id="GO:0003995">
    <property type="term" value="F:acyl-CoA dehydrogenase activity"/>
    <property type="evidence" value="ECO:0007669"/>
    <property type="project" value="TreeGrafter"/>
</dbReference>
<dbReference type="InterPro" id="IPR046373">
    <property type="entry name" value="Acyl-CoA_Oxase/DH_mid-dom_sf"/>
</dbReference>
<dbReference type="PANTHER" id="PTHR48083:SF19">
    <property type="entry name" value="FLAVIN-DEPENDENT MONOOXYGENASE, OXYGENASE SUBUNIT HSAA"/>
    <property type="match status" value="1"/>
</dbReference>
<feature type="domain" description="Acyl-CoA dehydrogenase/oxidase N-terminal" evidence="3">
    <location>
        <begin position="35"/>
        <end position="114"/>
    </location>
</feature>
<dbReference type="Pfam" id="PF02771">
    <property type="entry name" value="Acyl-CoA_dh_N"/>
    <property type="match status" value="1"/>
</dbReference>
<dbReference type="GO" id="GO:0016712">
    <property type="term" value="F:oxidoreductase activity, acting on paired donors, with incorporation or reduction of molecular oxygen, reduced flavin or flavoprotein as one donor, and incorporation of one atom of oxygen"/>
    <property type="evidence" value="ECO:0007669"/>
    <property type="project" value="TreeGrafter"/>
</dbReference>
<evidence type="ECO:0000313" key="5">
    <source>
        <dbReference type="EMBL" id="RCL41386.1"/>
    </source>
</evidence>
<evidence type="ECO:0000259" key="3">
    <source>
        <dbReference type="Pfam" id="PF02771"/>
    </source>
</evidence>
<evidence type="ECO:0000256" key="2">
    <source>
        <dbReference type="ARBA" id="ARBA00049661"/>
    </source>
</evidence>
<dbReference type="Gene3D" id="2.40.110.10">
    <property type="entry name" value="Butyryl-CoA Dehydrogenase, subunit A, domain 2"/>
    <property type="match status" value="1"/>
</dbReference>
<comment type="caution">
    <text evidence="5">The sequence shown here is derived from an EMBL/GenBank/DDBJ whole genome shotgun (WGS) entry which is preliminary data.</text>
</comment>
<dbReference type="GO" id="GO:0050660">
    <property type="term" value="F:flavin adenine dinucleotide binding"/>
    <property type="evidence" value="ECO:0007669"/>
    <property type="project" value="InterPro"/>
</dbReference>
<dbReference type="GO" id="GO:0033539">
    <property type="term" value="P:fatty acid beta-oxidation using acyl-CoA dehydrogenase"/>
    <property type="evidence" value="ECO:0007669"/>
    <property type="project" value="TreeGrafter"/>
</dbReference>
<dbReference type="Gene3D" id="1.20.140.10">
    <property type="entry name" value="Butyryl-CoA Dehydrogenase, subunit A, domain 3"/>
    <property type="match status" value="1"/>
</dbReference>
<name>A0A368BXC8_9GAMM</name>
<evidence type="ECO:0000259" key="4">
    <source>
        <dbReference type="Pfam" id="PF08028"/>
    </source>
</evidence>
<sequence>MSYKFSTQTERTNQSLHDELIAKAEAMIPVLRERSNSANSDRRIPKETIQDFKEAGFFKILQSKKYGGYELDPHTFSEVQIRVAQGCMSTAWVLGVVGIHPFQLALYDVKAQKEVYGDDPDTLVSSSYAPLGQVEVVDGGFKLSGHWQWSSGSEHCEWALLGALVFPPEGGAPEYRTFLLPREDYEINDTWHSMGLKATGSQDVIVKDVFVPEYRTHKQSDGFNLTNPGYEVNKNDLFKIPWGQLFVRAVSTPAIGATKRMLELFIEGANNKASSDPAKLAGDTHTQTLVADAHAELDAIETVMFRNYDVMTDLAGNQGGIPLIDRVKFRYDASLVLEKCLSVVDKLFANAGGASVFLGSEIQKLFLDVHTARAHVANNPVGFSRNFGAMQLGVENTDYFV</sequence>
<dbReference type="Gene3D" id="1.10.540.10">
    <property type="entry name" value="Acyl-CoA dehydrogenase/oxidase, N-terminal domain"/>
    <property type="match status" value="1"/>
</dbReference>
<reference evidence="5 6" key="1">
    <citation type="journal article" date="2018" name="Microbiome">
        <title>Fine metagenomic profile of the Mediterranean stratified and mixed water columns revealed by assembly and recruitment.</title>
        <authorList>
            <person name="Haro-Moreno J.M."/>
            <person name="Lopez-Perez M."/>
            <person name="De La Torre J.R."/>
            <person name="Picazo A."/>
            <person name="Camacho A."/>
            <person name="Rodriguez-Valera F."/>
        </authorList>
    </citation>
    <scope>NUCLEOTIDE SEQUENCE [LARGE SCALE GENOMIC DNA]</scope>
    <source>
        <strain evidence="5">MED-G82</strain>
    </source>
</reference>
<dbReference type="PIRSF" id="PIRSF016578">
    <property type="entry name" value="HsaA"/>
    <property type="match status" value="1"/>
</dbReference>
<accession>A0A368BXC8</accession>